<dbReference type="Gene3D" id="1.10.8.60">
    <property type="match status" value="1"/>
</dbReference>
<proteinExistence type="inferred from homology"/>
<dbReference type="InterPro" id="IPR048466">
    <property type="entry name" value="DNA_pol3_delta-like_C"/>
</dbReference>
<sequence>MQELSQVKQAIKKGQPSPVYLVLGTEAALINESRRVLRSIIPDDMLSMNYGRYDMQEAPLANATQELSEPPFFGDYREVVIENPEFLTGSGGATKQEEAMGELLAYVQDPSPSTVLVIIAPYPKLDARKKLVKAITKAATQIDASPMTEAKSKAVIRQQANAANVSIDEPALDALVSRTQAEYSAMVAAMPVLLLHAAQSKTITRDDVERLVPKQLTDSVFDLVDAILQRDAETALRIYHDLLLMKEEPLRLVSLLEGQFRLLIQLDVFKNRGYTQGAAATNLKVHPYRVKLAWRKLGGVNRADLDAAYMLLVNTEAAMKRGTLDKALGFELFILQYTGKQKRA</sequence>
<comment type="similarity">
    <text evidence="7">Belongs to the DNA polymerase HolA subunit family.</text>
</comment>
<dbReference type="EC" id="2.7.7.7" evidence="1"/>
<evidence type="ECO:0000256" key="6">
    <source>
        <dbReference type="ARBA" id="ARBA00022932"/>
    </source>
</evidence>
<dbReference type="InterPro" id="IPR027417">
    <property type="entry name" value="P-loop_NTPase"/>
</dbReference>
<gene>
    <name evidence="11" type="primary">holA</name>
    <name evidence="11" type="ORF">PQ472_06745</name>
</gene>
<evidence type="ECO:0000256" key="2">
    <source>
        <dbReference type="ARBA" id="ARBA00017703"/>
    </source>
</evidence>
<evidence type="ECO:0000259" key="9">
    <source>
        <dbReference type="Pfam" id="PF06144"/>
    </source>
</evidence>
<dbReference type="SUPFAM" id="SSF48019">
    <property type="entry name" value="post-AAA+ oligomerization domain-like"/>
    <property type="match status" value="1"/>
</dbReference>
<dbReference type="InterPro" id="IPR008921">
    <property type="entry name" value="DNA_pol3_clamp-load_cplx_C"/>
</dbReference>
<dbReference type="Gene3D" id="1.20.272.10">
    <property type="match status" value="1"/>
</dbReference>
<organism evidence="11 12">
    <name type="scientific">Lacticaseibacillus pabuli</name>
    <dbReference type="NCBI Taxonomy" id="3025672"/>
    <lineage>
        <taxon>Bacteria</taxon>
        <taxon>Bacillati</taxon>
        <taxon>Bacillota</taxon>
        <taxon>Bacilli</taxon>
        <taxon>Lactobacillales</taxon>
        <taxon>Lactobacillaceae</taxon>
        <taxon>Lacticaseibacillus</taxon>
    </lineage>
</organism>
<dbReference type="PANTHER" id="PTHR34388:SF1">
    <property type="entry name" value="DNA POLYMERASE III SUBUNIT DELTA"/>
    <property type="match status" value="1"/>
</dbReference>
<keyword evidence="4 11" id="KW-0548">Nucleotidyltransferase</keyword>
<accession>A0ABY7WN62</accession>
<dbReference type="Pfam" id="PF21694">
    <property type="entry name" value="DNA_pol3_delta_C"/>
    <property type="match status" value="1"/>
</dbReference>
<keyword evidence="12" id="KW-1185">Reference proteome</keyword>
<feature type="domain" description="DNA polymerase III delta N-terminal" evidence="9">
    <location>
        <begin position="20"/>
        <end position="144"/>
    </location>
</feature>
<evidence type="ECO:0000256" key="3">
    <source>
        <dbReference type="ARBA" id="ARBA00022679"/>
    </source>
</evidence>
<comment type="catalytic activity">
    <reaction evidence="8">
        <text>DNA(n) + a 2'-deoxyribonucleoside 5'-triphosphate = DNA(n+1) + diphosphate</text>
        <dbReference type="Rhea" id="RHEA:22508"/>
        <dbReference type="Rhea" id="RHEA-COMP:17339"/>
        <dbReference type="Rhea" id="RHEA-COMP:17340"/>
        <dbReference type="ChEBI" id="CHEBI:33019"/>
        <dbReference type="ChEBI" id="CHEBI:61560"/>
        <dbReference type="ChEBI" id="CHEBI:173112"/>
        <dbReference type="EC" id="2.7.7.7"/>
    </reaction>
</comment>
<dbReference type="Pfam" id="PF06144">
    <property type="entry name" value="DNA_pol3_delta"/>
    <property type="match status" value="1"/>
</dbReference>
<dbReference type="GO" id="GO:0003887">
    <property type="term" value="F:DNA-directed DNA polymerase activity"/>
    <property type="evidence" value="ECO:0007669"/>
    <property type="project" value="UniProtKB-EC"/>
</dbReference>
<evidence type="ECO:0000256" key="7">
    <source>
        <dbReference type="ARBA" id="ARBA00034754"/>
    </source>
</evidence>
<protein>
    <recommendedName>
        <fullName evidence="2">DNA polymerase III subunit delta</fullName>
        <ecNumber evidence="1">2.7.7.7</ecNumber>
    </recommendedName>
</protein>
<evidence type="ECO:0000313" key="12">
    <source>
        <dbReference type="Proteomes" id="UP001220377"/>
    </source>
</evidence>
<dbReference type="InterPro" id="IPR010372">
    <property type="entry name" value="DNA_pol3_delta_N"/>
</dbReference>
<dbReference type="EMBL" id="CP117884">
    <property type="protein sequence ID" value="WDF81629.1"/>
    <property type="molecule type" value="Genomic_DNA"/>
</dbReference>
<dbReference type="PANTHER" id="PTHR34388">
    <property type="entry name" value="DNA POLYMERASE III SUBUNIT DELTA"/>
    <property type="match status" value="1"/>
</dbReference>
<keyword evidence="5" id="KW-0235">DNA replication</keyword>
<dbReference type="NCBIfam" id="TIGR01128">
    <property type="entry name" value="holA"/>
    <property type="match status" value="1"/>
</dbReference>
<keyword evidence="3 11" id="KW-0808">Transferase</keyword>
<name>A0ABY7WN62_9LACO</name>
<evidence type="ECO:0000256" key="1">
    <source>
        <dbReference type="ARBA" id="ARBA00012417"/>
    </source>
</evidence>
<dbReference type="InterPro" id="IPR005790">
    <property type="entry name" value="DNA_polIII_delta"/>
</dbReference>
<dbReference type="SUPFAM" id="SSF52540">
    <property type="entry name" value="P-loop containing nucleoside triphosphate hydrolases"/>
    <property type="match status" value="1"/>
</dbReference>
<evidence type="ECO:0000256" key="4">
    <source>
        <dbReference type="ARBA" id="ARBA00022695"/>
    </source>
</evidence>
<evidence type="ECO:0000313" key="11">
    <source>
        <dbReference type="EMBL" id="WDF81629.1"/>
    </source>
</evidence>
<feature type="domain" description="DNA polymerase III delta subunit-like C-terminal" evidence="10">
    <location>
        <begin position="218"/>
        <end position="337"/>
    </location>
</feature>
<reference evidence="11 12" key="1">
    <citation type="submission" date="2023-02" db="EMBL/GenBank/DDBJ databases">
        <title>Genome sequence of Lacticaseibacillus sp. KACC 23028.</title>
        <authorList>
            <person name="Kim S."/>
            <person name="Heo J."/>
            <person name="Kwon S.-W."/>
        </authorList>
    </citation>
    <scope>NUCLEOTIDE SEQUENCE [LARGE SCALE GENOMIC DNA]</scope>
    <source>
        <strain evidence="11 12">KACC 23028</strain>
    </source>
</reference>
<dbReference type="RefSeq" id="WP_274258531.1">
    <property type="nucleotide sequence ID" value="NZ_CP117884.1"/>
</dbReference>
<evidence type="ECO:0000256" key="5">
    <source>
        <dbReference type="ARBA" id="ARBA00022705"/>
    </source>
</evidence>
<dbReference type="Proteomes" id="UP001220377">
    <property type="component" value="Chromosome"/>
</dbReference>
<dbReference type="Gene3D" id="3.40.50.300">
    <property type="entry name" value="P-loop containing nucleotide triphosphate hydrolases"/>
    <property type="match status" value="1"/>
</dbReference>
<keyword evidence="6" id="KW-0239">DNA-directed DNA polymerase</keyword>
<evidence type="ECO:0000259" key="10">
    <source>
        <dbReference type="Pfam" id="PF21694"/>
    </source>
</evidence>
<evidence type="ECO:0000256" key="8">
    <source>
        <dbReference type="ARBA" id="ARBA00049244"/>
    </source>
</evidence>